<reference evidence="1" key="1">
    <citation type="submission" date="2022-07" db="EMBL/GenBank/DDBJ databases">
        <title>Prevotella copri.</title>
        <authorList>
            <person name="Yang C."/>
        </authorList>
    </citation>
    <scope>NUCLEOTIDE SEQUENCE</scope>
    <source>
        <strain evidence="1">HF1476</strain>
    </source>
</reference>
<comment type="caution">
    <text evidence="1">The sequence shown here is derived from an EMBL/GenBank/DDBJ whole genome shotgun (WGS) entry which is preliminary data.</text>
</comment>
<protein>
    <submittedName>
        <fullName evidence="1">Uncharacterized protein</fullName>
    </submittedName>
</protein>
<proteinExistence type="predicted"/>
<organism evidence="1 2">
    <name type="scientific">Segatella copri</name>
    <dbReference type="NCBI Taxonomy" id="165179"/>
    <lineage>
        <taxon>Bacteria</taxon>
        <taxon>Pseudomonadati</taxon>
        <taxon>Bacteroidota</taxon>
        <taxon>Bacteroidia</taxon>
        <taxon>Bacteroidales</taxon>
        <taxon>Prevotellaceae</taxon>
        <taxon>Segatella</taxon>
    </lineage>
</organism>
<dbReference type="AlphaFoldDB" id="A0AAW5IP74"/>
<dbReference type="RefSeq" id="WP_254973615.1">
    <property type="nucleotide sequence ID" value="NZ_JANDWK010000007.1"/>
</dbReference>
<name>A0AAW5IP74_9BACT</name>
<evidence type="ECO:0000313" key="2">
    <source>
        <dbReference type="Proteomes" id="UP001204486"/>
    </source>
</evidence>
<dbReference type="EMBL" id="JANDWN010000007">
    <property type="protein sequence ID" value="MCP9599166.1"/>
    <property type="molecule type" value="Genomic_DNA"/>
</dbReference>
<evidence type="ECO:0000313" key="1">
    <source>
        <dbReference type="EMBL" id="MCP9599166.1"/>
    </source>
</evidence>
<dbReference type="Proteomes" id="UP001204486">
    <property type="component" value="Unassembled WGS sequence"/>
</dbReference>
<accession>A0AAW5IP74</accession>
<sequence>MATAIKAIPTLHGKEAKEFLRHAEEAERNFKGFKNIEKHPYCVMARNILEKAGM</sequence>
<gene>
    <name evidence="1" type="ORF">NNC55_04240</name>
</gene>